<dbReference type="RefSeq" id="WP_036057484.1">
    <property type="nucleotide sequence ID" value="NZ_JAHPMB010000026.1"/>
</dbReference>
<evidence type="ECO:0000313" key="1">
    <source>
        <dbReference type="EMBL" id="KGC20287.1"/>
    </source>
</evidence>
<dbReference type="EMBL" id="JPGG01000012">
    <property type="protein sequence ID" value="KGC20287.1"/>
    <property type="molecule type" value="Genomic_DNA"/>
</dbReference>
<evidence type="ECO:0008006" key="3">
    <source>
        <dbReference type="Google" id="ProtNLM"/>
    </source>
</evidence>
<dbReference type="Proteomes" id="UP000029590">
    <property type="component" value="Unassembled WGS sequence"/>
</dbReference>
<reference evidence="1 2" key="1">
    <citation type="submission" date="2014-04" db="EMBL/GenBank/DDBJ databases">
        <authorList>
            <person name="Bishop-Lilly K.A."/>
            <person name="Broomall S.M."/>
            <person name="Chain P.S."/>
            <person name="Chertkov O."/>
            <person name="Coyne S.R."/>
            <person name="Daligault H.E."/>
            <person name="Davenport K.W."/>
            <person name="Erkkila T."/>
            <person name="Frey K.G."/>
            <person name="Gibbons H.S."/>
            <person name="Gu W."/>
            <person name="Jaissle J."/>
            <person name="Johnson S.L."/>
            <person name="Koroleva G.I."/>
            <person name="Ladner J.T."/>
            <person name="Lo C.-C."/>
            <person name="Minogue T.D."/>
            <person name="Munk C."/>
            <person name="Palacios G.F."/>
            <person name="Redden C.L."/>
            <person name="Rosenzweig C.N."/>
            <person name="Scholz M.B."/>
            <person name="Teshima H."/>
            <person name="Xu Y."/>
        </authorList>
    </citation>
    <scope>NUCLEOTIDE SEQUENCE [LARGE SCALE GENOMIC DNA]</scope>
    <source>
        <strain evidence="2">gladioli</strain>
    </source>
</reference>
<accession>A0AAW3FB14</accession>
<evidence type="ECO:0000313" key="2">
    <source>
        <dbReference type="Proteomes" id="UP000029590"/>
    </source>
</evidence>
<sequence>MAYAVLPLAVFTLLLGLLYQTRQQNDQVPGAGPAAIAEQLARVQAIQAQVYAAACRETVMRNAAVVSPDWPVALPAGVLPVAGARCETTAAGDGRMVVASLPDAPGVASGLMAALDASATWSRVVAQGQAEVLASAQQVSVPTDVPVGSLVYQIRVSP</sequence>
<dbReference type="AlphaFoldDB" id="A0AAW3FB14"/>
<comment type="caution">
    <text evidence="1">The sequence shown here is derived from an EMBL/GenBank/DDBJ whole genome shotgun (WGS) entry which is preliminary data.</text>
</comment>
<gene>
    <name evidence="1" type="ORF">DM48_7873</name>
</gene>
<name>A0AAW3FB14_BURGA</name>
<proteinExistence type="predicted"/>
<protein>
    <recommendedName>
        <fullName evidence="3">Pilus assembly protein</fullName>
    </recommendedName>
</protein>
<organism evidence="1 2">
    <name type="scientific">Burkholderia gladioli</name>
    <name type="common">Pseudomonas marginata</name>
    <name type="synonym">Phytomonas marginata</name>
    <dbReference type="NCBI Taxonomy" id="28095"/>
    <lineage>
        <taxon>Bacteria</taxon>
        <taxon>Pseudomonadati</taxon>
        <taxon>Pseudomonadota</taxon>
        <taxon>Betaproteobacteria</taxon>
        <taxon>Burkholderiales</taxon>
        <taxon>Burkholderiaceae</taxon>
        <taxon>Burkholderia</taxon>
    </lineage>
</organism>